<name>A0A1K2H856_9NEIS</name>
<dbReference type="EMBL" id="FPKR01000002">
    <property type="protein sequence ID" value="SFZ72064.1"/>
    <property type="molecule type" value="Genomic_DNA"/>
</dbReference>
<sequence length="279" mass="30376">MMALRWAKRLGLNADSPARAGLSGLTRVGGLLLVLCLGTLAWAVDLRYAPFPPGKWPPACPLKALENTAPTTGYRFQPKGASIRLDIDEDADGNLQAQLVRSANGQPLSARYALTGSTLGFDGAFSAELSPDGRPDLLIVQRSGGAGLAAGYAWLTVFVSQGDRYVVSSIESYDPAPHDWLKPGRAKHCQLIQTTPIWTDATRDGRAHSFWVYQLLDFAHGQPRYVNQARAGFPLWVDYRYKASHRATRKLSAQQKQAAWAKRDFGHIGPAKPAATPLP</sequence>
<gene>
    <name evidence="1" type="ORF">SAMN02745887_00525</name>
</gene>
<dbReference type="AlphaFoldDB" id="A0A1K2H856"/>
<evidence type="ECO:0000313" key="1">
    <source>
        <dbReference type="EMBL" id="SFZ72064.1"/>
    </source>
</evidence>
<proteinExistence type="predicted"/>
<evidence type="ECO:0000313" key="2">
    <source>
        <dbReference type="Proteomes" id="UP000186513"/>
    </source>
</evidence>
<organism evidence="1 2">
    <name type="scientific">Chitinimonas taiwanensis DSM 18899</name>
    <dbReference type="NCBI Taxonomy" id="1121279"/>
    <lineage>
        <taxon>Bacteria</taxon>
        <taxon>Pseudomonadati</taxon>
        <taxon>Pseudomonadota</taxon>
        <taxon>Betaproteobacteria</taxon>
        <taxon>Neisseriales</taxon>
        <taxon>Chitinibacteraceae</taxon>
        <taxon>Chitinimonas</taxon>
    </lineage>
</organism>
<dbReference type="Proteomes" id="UP000186513">
    <property type="component" value="Unassembled WGS sequence"/>
</dbReference>
<keyword evidence="2" id="KW-1185">Reference proteome</keyword>
<accession>A0A1K2H856</accession>
<protein>
    <submittedName>
        <fullName evidence="1">Uncharacterized protein</fullName>
    </submittedName>
</protein>
<dbReference type="STRING" id="1121279.SAMN02745887_00525"/>
<reference evidence="1 2" key="1">
    <citation type="submission" date="2016-11" db="EMBL/GenBank/DDBJ databases">
        <authorList>
            <person name="Jaros S."/>
            <person name="Januszkiewicz K."/>
            <person name="Wedrychowicz H."/>
        </authorList>
    </citation>
    <scope>NUCLEOTIDE SEQUENCE [LARGE SCALE GENOMIC DNA]</scope>
    <source>
        <strain evidence="1 2">DSM 18899</strain>
    </source>
</reference>